<evidence type="ECO:0000256" key="2">
    <source>
        <dbReference type="ARBA" id="ARBA00004924"/>
    </source>
</evidence>
<accession>A0AAV9HYG0</accession>
<keyword evidence="10" id="KW-1185">Reference proteome</keyword>
<dbReference type="GO" id="GO:0006635">
    <property type="term" value="P:fatty acid beta-oxidation"/>
    <property type="evidence" value="ECO:0007669"/>
    <property type="project" value="TreeGrafter"/>
</dbReference>
<evidence type="ECO:0000256" key="5">
    <source>
        <dbReference type="ARBA" id="ARBA00023235"/>
    </source>
</evidence>
<dbReference type="EMBL" id="MU864936">
    <property type="protein sequence ID" value="KAK4465889.1"/>
    <property type="molecule type" value="Genomic_DNA"/>
</dbReference>
<evidence type="ECO:0000256" key="6">
    <source>
        <dbReference type="ARBA" id="ARBA00023239"/>
    </source>
</evidence>
<name>A0AAV9HYG0_9PEZI</name>
<sequence length="290" mass="31143">MTLPTQLTCPPPPVADTRITFPRPHVLLVTLDRPKSLNAIPSSQHLALANVWNWYDSQPYLRCAVLTGSGRAFCAGADLKEWDTRNSNAGDSSSKQAEGGTATSWTPEGFGGLSNRLGKKPIVAAVNGLCYGGGMEMAINCDLVIADGQKAKFGLPEVTKGVVALAGALPRLIRTVGRQRAGEMALLGRIGYSPQQMKEWGLVNFTTAEGQDVVEEALKLAEEVAGNSPDAVLVSREGLRLGWEGGVGPVLATEIVERGIYGRIDKGENMREGTRSFVEKRKPKWVDSKL</sequence>
<comment type="caution">
    <text evidence="9">The sequence shown here is derived from an EMBL/GenBank/DDBJ whole genome shotgun (WGS) entry which is preliminary data.</text>
</comment>
<dbReference type="GO" id="GO:0016853">
    <property type="term" value="F:isomerase activity"/>
    <property type="evidence" value="ECO:0007669"/>
    <property type="project" value="UniProtKB-KW"/>
</dbReference>
<organism evidence="9 10">
    <name type="scientific">Cladorrhinum samala</name>
    <dbReference type="NCBI Taxonomy" id="585594"/>
    <lineage>
        <taxon>Eukaryota</taxon>
        <taxon>Fungi</taxon>
        <taxon>Dikarya</taxon>
        <taxon>Ascomycota</taxon>
        <taxon>Pezizomycotina</taxon>
        <taxon>Sordariomycetes</taxon>
        <taxon>Sordariomycetidae</taxon>
        <taxon>Sordariales</taxon>
        <taxon>Podosporaceae</taxon>
        <taxon>Cladorrhinum</taxon>
    </lineage>
</organism>
<reference evidence="9" key="2">
    <citation type="submission" date="2023-06" db="EMBL/GenBank/DDBJ databases">
        <authorList>
            <consortium name="Lawrence Berkeley National Laboratory"/>
            <person name="Mondo S.J."/>
            <person name="Hensen N."/>
            <person name="Bonometti L."/>
            <person name="Westerberg I."/>
            <person name="Brannstrom I.O."/>
            <person name="Guillou S."/>
            <person name="Cros-Aarteil S."/>
            <person name="Calhoun S."/>
            <person name="Haridas S."/>
            <person name="Kuo A."/>
            <person name="Pangilinan J."/>
            <person name="Riley R."/>
            <person name="Labutti K."/>
            <person name="Andreopoulos B."/>
            <person name="Lipzen A."/>
            <person name="Chen C."/>
            <person name="Yanf M."/>
            <person name="Daum C."/>
            <person name="Ng V."/>
            <person name="Clum A."/>
            <person name="Steindorff A."/>
            <person name="Ohm R."/>
            <person name="Martin F."/>
            <person name="Silar P."/>
            <person name="Natvig D."/>
            <person name="Lalanne C."/>
            <person name="Gautier V."/>
            <person name="Ament-Velasquez S.L."/>
            <person name="Kruys A."/>
            <person name="Hutchinson M.I."/>
            <person name="Powell A.J."/>
            <person name="Barry K."/>
            <person name="Miller A.N."/>
            <person name="Grigoriev I.V."/>
            <person name="Debuchy R."/>
            <person name="Gladieux P."/>
            <person name="Thoren M.H."/>
            <person name="Johannesson H."/>
        </authorList>
    </citation>
    <scope>NUCLEOTIDE SEQUENCE</scope>
    <source>
        <strain evidence="9">PSN324</strain>
    </source>
</reference>
<evidence type="ECO:0000313" key="9">
    <source>
        <dbReference type="EMBL" id="KAK4465889.1"/>
    </source>
</evidence>
<dbReference type="PROSITE" id="PS00166">
    <property type="entry name" value="ENOYL_COA_HYDRATASE"/>
    <property type="match status" value="1"/>
</dbReference>
<dbReference type="InterPro" id="IPR001753">
    <property type="entry name" value="Enoyl-CoA_hydra/iso"/>
</dbReference>
<dbReference type="PANTHER" id="PTHR11941">
    <property type="entry name" value="ENOYL-COA HYDRATASE-RELATED"/>
    <property type="match status" value="1"/>
</dbReference>
<evidence type="ECO:0000256" key="4">
    <source>
        <dbReference type="ARBA" id="ARBA00023140"/>
    </source>
</evidence>
<evidence type="ECO:0000256" key="7">
    <source>
        <dbReference type="RuleBase" id="RU003707"/>
    </source>
</evidence>
<keyword evidence="5" id="KW-0413">Isomerase</keyword>
<dbReference type="FunFam" id="3.90.226.10:FF:000074">
    <property type="entry name" value="Enoyl-CoA hydratase (AFU_orthologue AFUA_2G10650)"/>
    <property type="match status" value="1"/>
</dbReference>
<dbReference type="Pfam" id="PF00378">
    <property type="entry name" value="ECH_1"/>
    <property type="match status" value="1"/>
</dbReference>
<dbReference type="Proteomes" id="UP001321749">
    <property type="component" value="Unassembled WGS sequence"/>
</dbReference>
<gene>
    <name evidence="9" type="ORF">QBC42DRAFT_217940</name>
</gene>
<evidence type="ECO:0000256" key="3">
    <source>
        <dbReference type="ARBA" id="ARBA00005254"/>
    </source>
</evidence>
<dbReference type="Gene3D" id="3.90.226.10">
    <property type="entry name" value="2-enoyl-CoA Hydratase, Chain A, domain 1"/>
    <property type="match status" value="1"/>
</dbReference>
<feature type="compositionally biased region" description="Polar residues" evidence="8">
    <location>
        <begin position="85"/>
        <end position="106"/>
    </location>
</feature>
<protein>
    <submittedName>
        <fullName evidence="9">Enoyl-CoA hydratase/carnithine racemase</fullName>
    </submittedName>
</protein>
<dbReference type="PANTHER" id="PTHR11941:SF158">
    <property type="entry name" value="ENOYL-COA HYDRATASE (AFU_ORTHOLOGUE AFUA_2G10650)"/>
    <property type="match status" value="1"/>
</dbReference>
<dbReference type="GO" id="GO:0005739">
    <property type="term" value="C:mitochondrion"/>
    <property type="evidence" value="ECO:0007669"/>
    <property type="project" value="TreeGrafter"/>
</dbReference>
<keyword evidence="4" id="KW-0576">Peroxisome</keyword>
<dbReference type="GO" id="GO:0016829">
    <property type="term" value="F:lyase activity"/>
    <property type="evidence" value="ECO:0007669"/>
    <property type="project" value="UniProtKB-KW"/>
</dbReference>
<dbReference type="CDD" id="cd06558">
    <property type="entry name" value="crotonase-like"/>
    <property type="match status" value="1"/>
</dbReference>
<dbReference type="SUPFAM" id="SSF52096">
    <property type="entry name" value="ClpP/crotonase"/>
    <property type="match status" value="1"/>
</dbReference>
<keyword evidence="6" id="KW-0456">Lyase</keyword>
<evidence type="ECO:0000313" key="10">
    <source>
        <dbReference type="Proteomes" id="UP001321749"/>
    </source>
</evidence>
<comment type="pathway">
    <text evidence="2">Siderophore biosynthesis.</text>
</comment>
<proteinExistence type="inferred from homology"/>
<reference evidence="9" key="1">
    <citation type="journal article" date="2023" name="Mol. Phylogenet. Evol.">
        <title>Genome-scale phylogeny and comparative genomics of the fungal order Sordariales.</title>
        <authorList>
            <person name="Hensen N."/>
            <person name="Bonometti L."/>
            <person name="Westerberg I."/>
            <person name="Brannstrom I.O."/>
            <person name="Guillou S."/>
            <person name="Cros-Aarteil S."/>
            <person name="Calhoun S."/>
            <person name="Haridas S."/>
            <person name="Kuo A."/>
            <person name="Mondo S."/>
            <person name="Pangilinan J."/>
            <person name="Riley R."/>
            <person name="LaButti K."/>
            <person name="Andreopoulos B."/>
            <person name="Lipzen A."/>
            <person name="Chen C."/>
            <person name="Yan M."/>
            <person name="Daum C."/>
            <person name="Ng V."/>
            <person name="Clum A."/>
            <person name="Steindorff A."/>
            <person name="Ohm R.A."/>
            <person name="Martin F."/>
            <person name="Silar P."/>
            <person name="Natvig D.O."/>
            <person name="Lalanne C."/>
            <person name="Gautier V."/>
            <person name="Ament-Velasquez S.L."/>
            <person name="Kruys A."/>
            <person name="Hutchinson M.I."/>
            <person name="Powell A.J."/>
            <person name="Barry K."/>
            <person name="Miller A.N."/>
            <person name="Grigoriev I.V."/>
            <person name="Debuchy R."/>
            <person name="Gladieux P."/>
            <person name="Hiltunen Thoren M."/>
            <person name="Johannesson H."/>
        </authorList>
    </citation>
    <scope>NUCLEOTIDE SEQUENCE</scope>
    <source>
        <strain evidence="9">PSN324</strain>
    </source>
</reference>
<dbReference type="GO" id="GO:0005777">
    <property type="term" value="C:peroxisome"/>
    <property type="evidence" value="ECO:0007669"/>
    <property type="project" value="UniProtKB-SubCell"/>
</dbReference>
<dbReference type="InterPro" id="IPR018376">
    <property type="entry name" value="Enoyl-CoA_hyd/isom_CS"/>
</dbReference>
<comment type="similarity">
    <text evidence="3 7">Belongs to the enoyl-CoA hydratase/isomerase family.</text>
</comment>
<evidence type="ECO:0000256" key="8">
    <source>
        <dbReference type="SAM" id="MobiDB-lite"/>
    </source>
</evidence>
<evidence type="ECO:0000256" key="1">
    <source>
        <dbReference type="ARBA" id="ARBA00004275"/>
    </source>
</evidence>
<feature type="region of interest" description="Disordered" evidence="8">
    <location>
        <begin position="85"/>
        <end position="107"/>
    </location>
</feature>
<comment type="subcellular location">
    <subcellularLocation>
        <location evidence="1">Peroxisome</location>
    </subcellularLocation>
</comment>
<dbReference type="InterPro" id="IPR029045">
    <property type="entry name" value="ClpP/crotonase-like_dom_sf"/>
</dbReference>
<dbReference type="AlphaFoldDB" id="A0AAV9HYG0"/>